<dbReference type="AlphaFoldDB" id="A0A8H6YZR2"/>
<sequence length="151" mass="16328">MWIWMEPAANDARYARIYSYSSSFGSSFEPTPFTSFSVFSMVSAPFAASFRFRLLLPTLRTYANFGLNDPTPAANKLNASKKIPRVPLYSLPTYSMIQPSFFGSGVGHGLSPAALSGACRSGDDESMDVLNLVKDTDATSADEEGWSAPAS</sequence>
<comment type="caution">
    <text evidence="1">The sequence shown here is derived from an EMBL/GenBank/DDBJ whole genome shotgun (WGS) entry which is preliminary data.</text>
</comment>
<name>A0A8H6YZR2_9AGAR</name>
<dbReference type="EMBL" id="JACAZH010000005">
    <property type="protein sequence ID" value="KAF7367957.1"/>
    <property type="molecule type" value="Genomic_DNA"/>
</dbReference>
<dbReference type="Proteomes" id="UP000623467">
    <property type="component" value="Unassembled WGS sequence"/>
</dbReference>
<evidence type="ECO:0000313" key="2">
    <source>
        <dbReference type="Proteomes" id="UP000623467"/>
    </source>
</evidence>
<reference evidence="1" key="1">
    <citation type="submission" date="2020-05" db="EMBL/GenBank/DDBJ databases">
        <title>Mycena genomes resolve the evolution of fungal bioluminescence.</title>
        <authorList>
            <person name="Tsai I.J."/>
        </authorList>
    </citation>
    <scope>NUCLEOTIDE SEQUENCE</scope>
    <source>
        <strain evidence="1">160909Yilan</strain>
    </source>
</reference>
<proteinExistence type="predicted"/>
<protein>
    <submittedName>
        <fullName evidence="1">Uncharacterized protein</fullName>
    </submittedName>
</protein>
<evidence type="ECO:0000313" key="1">
    <source>
        <dbReference type="EMBL" id="KAF7367957.1"/>
    </source>
</evidence>
<keyword evidence="2" id="KW-1185">Reference proteome</keyword>
<organism evidence="1 2">
    <name type="scientific">Mycena sanguinolenta</name>
    <dbReference type="NCBI Taxonomy" id="230812"/>
    <lineage>
        <taxon>Eukaryota</taxon>
        <taxon>Fungi</taxon>
        <taxon>Dikarya</taxon>
        <taxon>Basidiomycota</taxon>
        <taxon>Agaricomycotina</taxon>
        <taxon>Agaricomycetes</taxon>
        <taxon>Agaricomycetidae</taxon>
        <taxon>Agaricales</taxon>
        <taxon>Marasmiineae</taxon>
        <taxon>Mycenaceae</taxon>
        <taxon>Mycena</taxon>
    </lineage>
</organism>
<gene>
    <name evidence="1" type="ORF">MSAN_00860900</name>
</gene>
<accession>A0A8H6YZR2</accession>